<accession>A0A8X7W367</accession>
<comment type="caution">
    <text evidence="2">The sequence shown here is derived from an EMBL/GenBank/DDBJ whole genome shotgun (WGS) entry which is preliminary data.</text>
</comment>
<gene>
    <name evidence="2" type="ORF">Bca52824_016162</name>
</gene>
<dbReference type="Proteomes" id="UP000886595">
    <property type="component" value="Unassembled WGS sequence"/>
</dbReference>
<sequence>MDSPILGSGSSTDPREESDCDMLAPAPISYVSADPPPMGPASSLVVDNLAEWRRNGLLIVEELPKAGTHPAPSEGESTVLRARQLPLDRRQVLDNSVLAGNMSGNVAEDPFLAYQEAAKVVSAKKGSASRTASGDEVPYRGQWRVVYHQRQKRRGRSTPGARCPTPGARAAWSVYARHEAPCCVSVADALLLRLCRSGAHGRSCLVVN</sequence>
<protein>
    <submittedName>
        <fullName evidence="2">Uncharacterized protein</fullName>
    </submittedName>
</protein>
<evidence type="ECO:0000256" key="1">
    <source>
        <dbReference type="SAM" id="MobiDB-lite"/>
    </source>
</evidence>
<name>A0A8X7W367_BRACI</name>
<reference evidence="2 3" key="1">
    <citation type="submission" date="2020-02" db="EMBL/GenBank/DDBJ databases">
        <authorList>
            <person name="Ma Q."/>
            <person name="Huang Y."/>
            <person name="Song X."/>
            <person name="Pei D."/>
        </authorList>
    </citation>
    <scope>NUCLEOTIDE SEQUENCE [LARGE SCALE GENOMIC DNA]</scope>
    <source>
        <strain evidence="2">Sxm20200214</strain>
        <tissue evidence="2">Leaf</tissue>
    </source>
</reference>
<evidence type="ECO:0000313" key="2">
    <source>
        <dbReference type="EMBL" id="KAG2322949.1"/>
    </source>
</evidence>
<organism evidence="2 3">
    <name type="scientific">Brassica carinata</name>
    <name type="common">Ethiopian mustard</name>
    <name type="synonym">Abyssinian cabbage</name>
    <dbReference type="NCBI Taxonomy" id="52824"/>
    <lineage>
        <taxon>Eukaryota</taxon>
        <taxon>Viridiplantae</taxon>
        <taxon>Streptophyta</taxon>
        <taxon>Embryophyta</taxon>
        <taxon>Tracheophyta</taxon>
        <taxon>Spermatophyta</taxon>
        <taxon>Magnoliopsida</taxon>
        <taxon>eudicotyledons</taxon>
        <taxon>Gunneridae</taxon>
        <taxon>Pentapetalae</taxon>
        <taxon>rosids</taxon>
        <taxon>malvids</taxon>
        <taxon>Brassicales</taxon>
        <taxon>Brassicaceae</taxon>
        <taxon>Brassiceae</taxon>
        <taxon>Brassica</taxon>
    </lineage>
</organism>
<keyword evidence="3" id="KW-1185">Reference proteome</keyword>
<proteinExistence type="predicted"/>
<feature type="region of interest" description="Disordered" evidence="1">
    <location>
        <begin position="1"/>
        <end position="35"/>
    </location>
</feature>
<evidence type="ECO:0000313" key="3">
    <source>
        <dbReference type="Proteomes" id="UP000886595"/>
    </source>
</evidence>
<dbReference type="EMBL" id="JAAMPC010000003">
    <property type="protein sequence ID" value="KAG2322949.1"/>
    <property type="molecule type" value="Genomic_DNA"/>
</dbReference>
<dbReference type="AlphaFoldDB" id="A0A8X7W367"/>